<reference evidence="1 2" key="1">
    <citation type="submission" date="2024-09" db="EMBL/GenBank/DDBJ databases">
        <authorList>
            <person name="Sun Q."/>
            <person name="Mori K."/>
        </authorList>
    </citation>
    <scope>NUCLEOTIDE SEQUENCE [LARGE SCALE GENOMIC DNA]</scope>
    <source>
        <strain evidence="1 2">CCM 7706</strain>
    </source>
</reference>
<name>A0ABV6CYP8_9SPHN</name>
<protein>
    <submittedName>
        <fullName evidence="1">Uncharacterized protein</fullName>
    </submittedName>
</protein>
<keyword evidence="2" id="KW-1185">Reference proteome</keyword>
<dbReference type="RefSeq" id="WP_379556460.1">
    <property type="nucleotide sequence ID" value="NZ_JBHUKO010000002.1"/>
</dbReference>
<dbReference type="Proteomes" id="UP001589798">
    <property type="component" value="Unassembled WGS sequence"/>
</dbReference>
<gene>
    <name evidence="1" type="ORF">ACFFJC_14690</name>
</gene>
<organism evidence="1 2">
    <name type="scientific">Novosphingobium soli</name>
    <dbReference type="NCBI Taxonomy" id="574956"/>
    <lineage>
        <taxon>Bacteria</taxon>
        <taxon>Pseudomonadati</taxon>
        <taxon>Pseudomonadota</taxon>
        <taxon>Alphaproteobacteria</taxon>
        <taxon>Sphingomonadales</taxon>
        <taxon>Sphingomonadaceae</taxon>
        <taxon>Novosphingobium</taxon>
    </lineage>
</organism>
<evidence type="ECO:0000313" key="1">
    <source>
        <dbReference type="EMBL" id="MFC0205510.1"/>
    </source>
</evidence>
<comment type="caution">
    <text evidence="1">The sequence shown here is derived from an EMBL/GenBank/DDBJ whole genome shotgun (WGS) entry which is preliminary data.</text>
</comment>
<proteinExistence type="predicted"/>
<accession>A0ABV6CYP8</accession>
<dbReference type="EMBL" id="JBHLWK010000018">
    <property type="protein sequence ID" value="MFC0205510.1"/>
    <property type="molecule type" value="Genomic_DNA"/>
</dbReference>
<sequence>MLEMGASARAASERTEALLLPHVQQASITASISRSLVEIPGPSCVLRVRGIAFRDGAARGLRQVGLCSQFRSLFQGIRNVTKVRYKRHSMYIQPF</sequence>
<evidence type="ECO:0000313" key="2">
    <source>
        <dbReference type="Proteomes" id="UP001589798"/>
    </source>
</evidence>